<organism evidence="1 2">
    <name type="scientific">Desulfuribacillus stibiiarsenatis</name>
    <dbReference type="NCBI Taxonomy" id="1390249"/>
    <lineage>
        <taxon>Bacteria</taxon>
        <taxon>Bacillati</taxon>
        <taxon>Bacillota</taxon>
        <taxon>Desulfuribacillia</taxon>
        <taxon>Desulfuribacillales</taxon>
        <taxon>Desulfuribacillaceae</taxon>
        <taxon>Desulfuribacillus</taxon>
    </lineage>
</organism>
<proteinExistence type="predicted"/>
<dbReference type="EMBL" id="MJAT01000040">
    <property type="protein sequence ID" value="OEH84165.1"/>
    <property type="molecule type" value="Genomic_DNA"/>
</dbReference>
<dbReference type="RefSeq" id="WP_069703402.1">
    <property type="nucleotide sequence ID" value="NZ_MJAT01000040.1"/>
</dbReference>
<gene>
    <name evidence="1" type="ORF">BHU72_12215</name>
</gene>
<evidence type="ECO:0000313" key="2">
    <source>
        <dbReference type="Proteomes" id="UP000095255"/>
    </source>
</evidence>
<reference evidence="1 2" key="1">
    <citation type="submission" date="2016-09" db="EMBL/GenBank/DDBJ databases">
        <title>Desulfuribacillus arsenicus sp. nov., an obligately anaerobic, dissimilatory arsenic- and antimonate-reducing bacterium isolated from anoxic sediments.</title>
        <authorList>
            <person name="Abin C.A."/>
            <person name="Hollibaugh J.T."/>
        </authorList>
    </citation>
    <scope>NUCLEOTIDE SEQUENCE [LARGE SCALE GENOMIC DNA]</scope>
    <source>
        <strain evidence="1 2">MLFW-2</strain>
    </source>
</reference>
<dbReference type="OrthoDB" id="2426241at2"/>
<dbReference type="Proteomes" id="UP000095255">
    <property type="component" value="Unassembled WGS sequence"/>
</dbReference>
<name>A0A1E5L206_9FIRM</name>
<protein>
    <recommendedName>
        <fullName evidence="3">Intracellular proteinase inhibitor BsuPI domain-containing protein</fullName>
    </recommendedName>
</protein>
<evidence type="ECO:0000313" key="1">
    <source>
        <dbReference type="EMBL" id="OEH84165.1"/>
    </source>
</evidence>
<evidence type="ECO:0008006" key="3">
    <source>
        <dbReference type="Google" id="ProtNLM"/>
    </source>
</evidence>
<dbReference type="AlphaFoldDB" id="A0A1E5L206"/>
<accession>A0A1E5L206</accession>
<sequence length="169" mass="18866">MNRLFVVILMVVSLVFGIVGCGESNDGQPKLIEDPKVIDNPEVVEESKQVGEFEVTIQVKKDKQLAVMATVTYVGDKNEIDIYHGGSIFFFNIYQKDGDFEYIGAMNQPLITTTLIRNEPHTVAYTGPELERLKPGTYEFEAVANFATNIENIIDSNFNVPVSTIVKID</sequence>
<keyword evidence="2" id="KW-1185">Reference proteome</keyword>
<dbReference type="PROSITE" id="PS51257">
    <property type="entry name" value="PROKAR_LIPOPROTEIN"/>
    <property type="match status" value="1"/>
</dbReference>
<comment type="caution">
    <text evidence="1">The sequence shown here is derived from an EMBL/GenBank/DDBJ whole genome shotgun (WGS) entry which is preliminary data.</text>
</comment>